<dbReference type="GO" id="GO:0001156">
    <property type="term" value="F:TFIIIC-class transcription factor complex binding"/>
    <property type="evidence" value="ECO:0007669"/>
    <property type="project" value="TreeGrafter"/>
</dbReference>
<feature type="compositionally biased region" description="Polar residues" evidence="1">
    <location>
        <begin position="38"/>
        <end position="50"/>
    </location>
</feature>
<feature type="compositionally biased region" description="Basic residues" evidence="1">
    <location>
        <begin position="373"/>
        <end position="387"/>
    </location>
</feature>
<dbReference type="AlphaFoldDB" id="A0A8A3PI77"/>
<dbReference type="CDD" id="cd00167">
    <property type="entry name" value="SANT"/>
    <property type="match status" value="1"/>
</dbReference>
<feature type="compositionally biased region" description="Basic and acidic residues" evidence="1">
    <location>
        <begin position="253"/>
        <end position="265"/>
    </location>
</feature>
<dbReference type="PANTHER" id="PTHR22929:SF0">
    <property type="entry name" value="TRANSCRIPTION FACTOR TFIIIB COMPONENT B'' HOMOLOG"/>
    <property type="match status" value="1"/>
</dbReference>
<dbReference type="Pfam" id="PF15963">
    <property type="entry name" value="Myb_DNA-bind_7"/>
    <property type="match status" value="1"/>
</dbReference>
<dbReference type="EMBL" id="CP063409">
    <property type="protein sequence ID" value="QSZ34972.1"/>
    <property type="molecule type" value="Genomic_DNA"/>
</dbReference>
<evidence type="ECO:0000313" key="3">
    <source>
        <dbReference type="EMBL" id="QSZ34972.1"/>
    </source>
</evidence>
<dbReference type="GO" id="GO:0070898">
    <property type="term" value="P:RNA polymerase III preinitiation complex assembly"/>
    <property type="evidence" value="ECO:0007669"/>
    <property type="project" value="TreeGrafter"/>
</dbReference>
<sequence>MSSMLRKGGKTFKPSVRPRPNATRPSSSQPASRSGSGIQSQTPASASGPSNPLPILIGDAAEKEASQTATSQSVQVNSQSQPAPQAQPQAPLSTSNNDHSATIDSTAKRKVRGDEIDTTAQLEQPPSKALKLTPPSDEVQNSENSSPSQILTAASTSLSANSDKESMPVQRTASQAQAALASSNLQGPIPSSHGKQQHAIDKELPLIDPSSTSDTTSETQPSSNFSCATPREISRINTATDTTQNDSPSRNMEAADRNSETRNLDQGRNSQSTVSRATETPAGPEQVVEGLSQTMHASSEDMDLSGMGAGEASQASHLVSTSTSNSEQTPTPMDNEAAPAPKKPRKKPAPRKKKVRVEDGEESRTEVEIQLNRPRRTPGQKRQRKKRADGSVSKTRKAREETPEDAENEVIEPATMKMAELCTDIRIGKKFSKHDELKKRHARKKIDAQLAERPEVAGLINNAPAGGNAEPREEPAIEPATSMNNNGLQMRVVDGQIVLDDRSLQVDRQRQARDEGLVLEEIEENEFTRAVNSGQYMRRAASIRWDSNATELFYQGLRQFGTAFEMIAAMFPDRNRRQIKLKFVREERQNPAKVDRALKGKTDEIDFEEYTQLTGQSFEDSAEIQAEHQRLEDEHNAEEERVAASKAAADRKKKEAISNAARRGQGGAGDGEDGPDSQKENIGAVITGTGRKAKNKKSNKASMQGGGEEIEILGTV</sequence>
<protein>
    <recommendedName>
        <fullName evidence="2">Transcription factor TFIIIB component B'' Myb domain-containing protein</fullName>
    </recommendedName>
</protein>
<feature type="compositionally biased region" description="Polar residues" evidence="1">
    <location>
        <begin position="266"/>
        <end position="278"/>
    </location>
</feature>
<feature type="compositionally biased region" description="Basic residues" evidence="1">
    <location>
        <begin position="342"/>
        <end position="355"/>
    </location>
</feature>
<dbReference type="SUPFAM" id="SSF46689">
    <property type="entry name" value="Homeodomain-like"/>
    <property type="match status" value="1"/>
</dbReference>
<feature type="compositionally biased region" description="Low complexity" evidence="1">
    <location>
        <begin position="208"/>
        <end position="223"/>
    </location>
</feature>
<feature type="compositionally biased region" description="Polar residues" evidence="1">
    <location>
        <begin position="235"/>
        <end position="250"/>
    </location>
</feature>
<dbReference type="PANTHER" id="PTHR22929">
    <property type="entry name" value="RNA POLYMERASE III TRANSCRIPTION INITIATION FACTOR B"/>
    <property type="match status" value="1"/>
</dbReference>
<dbReference type="Proteomes" id="UP000672032">
    <property type="component" value="Chromosome 5"/>
</dbReference>
<evidence type="ECO:0000259" key="2">
    <source>
        <dbReference type="Pfam" id="PF15963"/>
    </source>
</evidence>
<organism evidence="3 4">
    <name type="scientific">Monilinia vaccinii-corymbosi</name>
    <dbReference type="NCBI Taxonomy" id="61207"/>
    <lineage>
        <taxon>Eukaryota</taxon>
        <taxon>Fungi</taxon>
        <taxon>Dikarya</taxon>
        <taxon>Ascomycota</taxon>
        <taxon>Pezizomycotina</taxon>
        <taxon>Leotiomycetes</taxon>
        <taxon>Helotiales</taxon>
        <taxon>Sclerotiniaceae</taxon>
        <taxon>Monilinia</taxon>
    </lineage>
</organism>
<feature type="compositionally biased region" description="Low complexity" evidence="1">
    <location>
        <begin position="173"/>
        <end position="186"/>
    </location>
</feature>
<feature type="compositionally biased region" description="Polar residues" evidence="1">
    <location>
        <begin position="96"/>
        <end position="105"/>
    </location>
</feature>
<dbReference type="GO" id="GO:0000126">
    <property type="term" value="C:transcription factor TFIIIB complex"/>
    <property type="evidence" value="ECO:0007669"/>
    <property type="project" value="TreeGrafter"/>
</dbReference>
<dbReference type="Gene3D" id="1.20.58.1880">
    <property type="match status" value="1"/>
</dbReference>
<feature type="domain" description="Transcription factor TFIIIB component B'' Myb" evidence="2">
    <location>
        <begin position="536"/>
        <end position="621"/>
    </location>
</feature>
<evidence type="ECO:0000256" key="1">
    <source>
        <dbReference type="SAM" id="MobiDB-lite"/>
    </source>
</evidence>
<feature type="region of interest" description="Disordered" evidence="1">
    <location>
        <begin position="612"/>
        <end position="716"/>
    </location>
</feature>
<feature type="compositionally biased region" description="Basic and acidic residues" evidence="1">
    <location>
        <begin position="356"/>
        <end position="367"/>
    </location>
</feature>
<feature type="compositionally biased region" description="Polar residues" evidence="1">
    <location>
        <begin position="138"/>
        <end position="150"/>
    </location>
</feature>
<feature type="compositionally biased region" description="Low complexity" evidence="1">
    <location>
        <begin position="24"/>
        <end position="37"/>
    </location>
</feature>
<feature type="compositionally biased region" description="Basic and acidic residues" evidence="1">
    <location>
        <begin position="625"/>
        <end position="656"/>
    </location>
</feature>
<dbReference type="InterPro" id="IPR039467">
    <property type="entry name" value="TFIIIB_B''_Myb"/>
</dbReference>
<proteinExistence type="predicted"/>
<name>A0A8A3PI77_9HELO</name>
<keyword evidence="4" id="KW-1185">Reference proteome</keyword>
<accession>A0A8A3PI77</accession>
<evidence type="ECO:0000313" key="4">
    <source>
        <dbReference type="Proteomes" id="UP000672032"/>
    </source>
</evidence>
<feature type="compositionally biased region" description="Polar residues" evidence="1">
    <location>
        <begin position="313"/>
        <end position="332"/>
    </location>
</feature>
<gene>
    <name evidence="3" type="ORF">DSL72_007834</name>
</gene>
<dbReference type="InterPro" id="IPR009057">
    <property type="entry name" value="Homeodomain-like_sf"/>
</dbReference>
<dbReference type="InterPro" id="IPR001005">
    <property type="entry name" value="SANT/Myb"/>
</dbReference>
<reference evidence="3" key="1">
    <citation type="submission" date="2020-10" db="EMBL/GenBank/DDBJ databases">
        <title>Genome Sequence of Monilinia vaccinii-corymbosi Sheds Light on Mummy Berry Disease Infection of Blueberry and Mating Type.</title>
        <authorList>
            <person name="Yow A.G."/>
            <person name="Zhang Y."/>
            <person name="Bansal K."/>
            <person name="Eacker S.M."/>
            <person name="Sullivan S."/>
            <person name="Liachko I."/>
            <person name="Cubeta M.A."/>
            <person name="Rollins J.A."/>
            <person name="Ashrafi H."/>
        </authorList>
    </citation>
    <scope>NUCLEOTIDE SEQUENCE</scope>
    <source>
        <strain evidence="3">RL-1</strain>
    </source>
</reference>
<feature type="compositionally biased region" description="Low complexity" evidence="1">
    <location>
        <begin position="151"/>
        <end position="160"/>
    </location>
</feature>
<feature type="region of interest" description="Disordered" evidence="1">
    <location>
        <begin position="1"/>
        <end position="407"/>
    </location>
</feature>
<dbReference type="OrthoDB" id="272624at2759"/>
<feature type="compositionally biased region" description="Low complexity" evidence="1">
    <location>
        <begin position="66"/>
        <end position="95"/>
    </location>
</feature>